<dbReference type="Pfam" id="PF04646">
    <property type="entry name" value="DUF604"/>
    <property type="match status" value="1"/>
</dbReference>
<name>A0A9R1UJT3_LACSA</name>
<keyword evidence="1" id="KW-0472">Membrane</keyword>
<dbReference type="FunFam" id="3.90.550.50:FF:000006">
    <property type="entry name" value="Fringe-related protein-like"/>
    <property type="match status" value="1"/>
</dbReference>
<evidence type="ECO:0000313" key="2">
    <source>
        <dbReference type="EMBL" id="KAJ0188767.1"/>
    </source>
</evidence>
<reference evidence="2 3" key="1">
    <citation type="journal article" date="2017" name="Nat. Commun.">
        <title>Genome assembly with in vitro proximity ligation data and whole-genome triplication in lettuce.</title>
        <authorList>
            <person name="Reyes-Chin-Wo S."/>
            <person name="Wang Z."/>
            <person name="Yang X."/>
            <person name="Kozik A."/>
            <person name="Arikit S."/>
            <person name="Song C."/>
            <person name="Xia L."/>
            <person name="Froenicke L."/>
            <person name="Lavelle D.O."/>
            <person name="Truco M.J."/>
            <person name="Xia R."/>
            <person name="Zhu S."/>
            <person name="Xu C."/>
            <person name="Xu H."/>
            <person name="Xu X."/>
            <person name="Cox K."/>
            <person name="Korf I."/>
            <person name="Meyers B.C."/>
            <person name="Michelmore R.W."/>
        </authorList>
    </citation>
    <scope>NUCLEOTIDE SEQUENCE [LARGE SCALE GENOMIC DNA]</scope>
    <source>
        <strain evidence="3">cv. Salinas</strain>
        <tissue evidence="2">Seedlings</tissue>
    </source>
</reference>
<sequence>MISSSSTQHRPSFSLASIIRSSLPSLFLFLLLLYLLYSYEILIYPPHLTTKINCQDSDLHPNATKASLFNLTETKQPKIGYDTELKHIAFCIAASSNLWESRKEYIKLWWKPGETRGGVWLDMDVKIKPNESLPDIYISGDTSRFPYTNKQGHRSAIRISRIVSEALRLGGLEDIRWFVMGDDDTVFVKENVVRVLSKYNHSQFYYIGSSSESHLQNIYFSYLMAYGGGGFAISYPLAKELEKMQDRCIKRYPGLYGSDDRMQACMAELNVPLTREPGFHQNDIYGSLLGILSGHPVTPLVSLHHFDVIEPVFPGMERVESIKHLLNSAKYDSASLAQQSICYDRKREWSILVSWGFAVQIMRGILSPRELEIPSRTFINWYKVLDFTSYSFNTRPITGNRCQTPFVFYINSTRYDKARKQIIGIYTHHRERHPRCRWKMESPQTIHTVVVLKQEDPDRWQRAPRKDCCRVLRSRKEGVMYLWVGHCGENEVIEV</sequence>
<keyword evidence="1" id="KW-1133">Transmembrane helix</keyword>
<keyword evidence="3" id="KW-1185">Reference proteome</keyword>
<dbReference type="GO" id="GO:0008375">
    <property type="term" value="F:acetylglucosaminyltransferase activity"/>
    <property type="evidence" value="ECO:0000318"/>
    <property type="project" value="GO_Central"/>
</dbReference>
<dbReference type="Gene3D" id="3.90.550.50">
    <property type="match status" value="1"/>
</dbReference>
<dbReference type="AlphaFoldDB" id="A0A9R1UJT3"/>
<gene>
    <name evidence="2" type="ORF">LSAT_V11C900463650</name>
</gene>
<feature type="transmembrane region" description="Helical" evidence="1">
    <location>
        <begin position="12"/>
        <end position="37"/>
    </location>
</feature>
<dbReference type="OrthoDB" id="421979at2759"/>
<dbReference type="EMBL" id="NBSK02000009">
    <property type="protein sequence ID" value="KAJ0188767.1"/>
    <property type="molecule type" value="Genomic_DNA"/>
</dbReference>
<evidence type="ECO:0000256" key="1">
    <source>
        <dbReference type="SAM" id="Phobius"/>
    </source>
</evidence>
<keyword evidence="1" id="KW-0812">Transmembrane</keyword>
<proteinExistence type="predicted"/>
<organism evidence="2 3">
    <name type="scientific">Lactuca sativa</name>
    <name type="common">Garden lettuce</name>
    <dbReference type="NCBI Taxonomy" id="4236"/>
    <lineage>
        <taxon>Eukaryota</taxon>
        <taxon>Viridiplantae</taxon>
        <taxon>Streptophyta</taxon>
        <taxon>Embryophyta</taxon>
        <taxon>Tracheophyta</taxon>
        <taxon>Spermatophyta</taxon>
        <taxon>Magnoliopsida</taxon>
        <taxon>eudicotyledons</taxon>
        <taxon>Gunneridae</taxon>
        <taxon>Pentapetalae</taxon>
        <taxon>asterids</taxon>
        <taxon>campanulids</taxon>
        <taxon>Asterales</taxon>
        <taxon>Asteraceae</taxon>
        <taxon>Cichorioideae</taxon>
        <taxon>Cichorieae</taxon>
        <taxon>Lactucinae</taxon>
        <taxon>Lactuca</taxon>
    </lineage>
</organism>
<dbReference type="InterPro" id="IPR006740">
    <property type="entry name" value="DUF604"/>
</dbReference>
<dbReference type="Proteomes" id="UP000235145">
    <property type="component" value="Unassembled WGS sequence"/>
</dbReference>
<evidence type="ECO:0000313" key="3">
    <source>
        <dbReference type="Proteomes" id="UP000235145"/>
    </source>
</evidence>
<dbReference type="Gramene" id="rna-gnl|WGS:NBSK|LSAT_9X21120_mrna">
    <property type="protein sequence ID" value="cds-PLY73111.1"/>
    <property type="gene ID" value="gene-LSAT_9X21120"/>
</dbReference>
<dbReference type="PANTHER" id="PTHR10811">
    <property type="entry name" value="FRINGE-RELATED"/>
    <property type="match status" value="1"/>
</dbReference>
<protein>
    <submittedName>
        <fullName evidence="2">Uncharacterized protein</fullName>
    </submittedName>
</protein>
<accession>A0A9R1UJT3</accession>
<comment type="caution">
    <text evidence="2">The sequence shown here is derived from an EMBL/GenBank/DDBJ whole genome shotgun (WGS) entry which is preliminary data.</text>
</comment>